<keyword evidence="5" id="KW-1185">Reference proteome</keyword>
<dbReference type="InterPro" id="IPR002347">
    <property type="entry name" value="SDR_fam"/>
</dbReference>
<name>A0ABX1GHM2_9GAMM</name>
<evidence type="ECO:0000313" key="4">
    <source>
        <dbReference type="EMBL" id="NKI18719.1"/>
    </source>
</evidence>
<comment type="similarity">
    <text evidence="1 3">Belongs to the short-chain dehydrogenases/reductases (SDR) family.</text>
</comment>
<comment type="caution">
    <text evidence="4">The sequence shown here is derived from an EMBL/GenBank/DDBJ whole genome shotgun (WGS) entry which is preliminary data.</text>
</comment>
<dbReference type="PANTHER" id="PTHR43391:SF82">
    <property type="entry name" value="OXIDOREDUCTASE SADH-RELATED"/>
    <property type="match status" value="1"/>
</dbReference>
<dbReference type="SUPFAM" id="SSF51735">
    <property type="entry name" value="NAD(P)-binding Rossmann-fold domains"/>
    <property type="match status" value="1"/>
</dbReference>
<keyword evidence="2" id="KW-0560">Oxidoreductase</keyword>
<dbReference type="Proteomes" id="UP000765845">
    <property type="component" value="Unassembled WGS sequence"/>
</dbReference>
<dbReference type="PRINTS" id="PR00081">
    <property type="entry name" value="GDHRDH"/>
</dbReference>
<gene>
    <name evidence="4" type="ORF">HCU74_15000</name>
</gene>
<sequence>MKTIFITGAANGIGLATAKHFAGLGWFVGLYDINSDGLQSLLDSGEFPHACGKHCDVTQRNSIKEALAHFGSHTNGRLDVLVNNAGVLSSGAFEDIKPEAHDLIIDINVKGLTTVAQEGFPLLKQTPGSTLVNLCSASSVHSLPLLAVYSASKFYVNGLTEALNIEWAQHDIRVTAVKPPIVNTSMGHAIDQRITQRMAVDVEPEQIAEAIEMAIKGKRVSYLLGASAKLWGVIDKLLPESGRRRLVRYLSNH</sequence>
<evidence type="ECO:0000256" key="1">
    <source>
        <dbReference type="ARBA" id="ARBA00006484"/>
    </source>
</evidence>
<evidence type="ECO:0000313" key="5">
    <source>
        <dbReference type="Proteomes" id="UP000765845"/>
    </source>
</evidence>
<dbReference type="Gene3D" id="3.40.50.720">
    <property type="entry name" value="NAD(P)-binding Rossmann-like Domain"/>
    <property type="match status" value="1"/>
</dbReference>
<dbReference type="PANTHER" id="PTHR43391">
    <property type="entry name" value="RETINOL DEHYDROGENASE-RELATED"/>
    <property type="match status" value="1"/>
</dbReference>
<dbReference type="RefSeq" id="WP_168451230.1">
    <property type="nucleotide sequence ID" value="NZ_JAAWWK010000005.1"/>
</dbReference>
<organism evidence="4 5">
    <name type="scientific">Spongiibacter thalassae</name>
    <dbReference type="NCBI Taxonomy" id="2721624"/>
    <lineage>
        <taxon>Bacteria</taxon>
        <taxon>Pseudomonadati</taxon>
        <taxon>Pseudomonadota</taxon>
        <taxon>Gammaproteobacteria</taxon>
        <taxon>Cellvibrionales</taxon>
        <taxon>Spongiibacteraceae</taxon>
        <taxon>Spongiibacter</taxon>
    </lineage>
</organism>
<dbReference type="Pfam" id="PF00106">
    <property type="entry name" value="adh_short"/>
    <property type="match status" value="1"/>
</dbReference>
<dbReference type="InterPro" id="IPR036291">
    <property type="entry name" value="NAD(P)-bd_dom_sf"/>
</dbReference>
<dbReference type="NCBIfam" id="NF006123">
    <property type="entry name" value="PRK08267.1"/>
    <property type="match status" value="1"/>
</dbReference>
<protein>
    <submittedName>
        <fullName evidence="4">SDR family oxidoreductase</fullName>
    </submittedName>
</protein>
<evidence type="ECO:0000256" key="3">
    <source>
        <dbReference type="RuleBase" id="RU000363"/>
    </source>
</evidence>
<accession>A0ABX1GHM2</accession>
<evidence type="ECO:0000256" key="2">
    <source>
        <dbReference type="ARBA" id="ARBA00023002"/>
    </source>
</evidence>
<dbReference type="EMBL" id="JAAWWK010000005">
    <property type="protein sequence ID" value="NKI18719.1"/>
    <property type="molecule type" value="Genomic_DNA"/>
</dbReference>
<reference evidence="4 5" key="1">
    <citation type="submission" date="2020-04" db="EMBL/GenBank/DDBJ databases">
        <authorList>
            <person name="Yoon J."/>
        </authorList>
    </citation>
    <scope>NUCLEOTIDE SEQUENCE [LARGE SCALE GENOMIC DNA]</scope>
    <source>
        <strain evidence="4 5">KMU-166</strain>
    </source>
</reference>
<dbReference type="PRINTS" id="PR00080">
    <property type="entry name" value="SDRFAMILY"/>
</dbReference>
<proteinExistence type="inferred from homology"/>